<protein>
    <recommendedName>
        <fullName evidence="2">DUF6598 domain-containing protein</fullName>
    </recommendedName>
</protein>
<dbReference type="Pfam" id="PF20241">
    <property type="entry name" value="DUF6598"/>
    <property type="match status" value="1"/>
</dbReference>
<dbReference type="Gramene" id="TraesNOR6A03G03429340.1">
    <property type="protein sequence ID" value="TraesNOR6A03G03429340.1"/>
    <property type="gene ID" value="TraesNOR6A03G03429340"/>
</dbReference>
<dbReference type="Gramene" id="TraesSYM6A03G03338210.1">
    <property type="protein sequence ID" value="TraesSYM6A03G03338210.1"/>
    <property type="gene ID" value="TraesSYM6A03G03338210"/>
</dbReference>
<feature type="compositionally biased region" description="Polar residues" evidence="1">
    <location>
        <begin position="1"/>
        <end position="14"/>
    </location>
</feature>
<dbReference type="OrthoDB" id="10297521at2759"/>
<dbReference type="GeneID" id="123131176"/>
<dbReference type="Gramene" id="TraesJAG6A03G03388290.1">
    <property type="protein sequence ID" value="TraesJAG6A03G03388290.1"/>
    <property type="gene ID" value="TraesJAG6A03G03388290"/>
</dbReference>
<name>A0A3B6NWJ6_WHEAT</name>
<sequence length="449" mass="49258">MEGSAGRSTSTETQAPKESETLAPMGRDGSHEEQVTRSDSEFKSEVGAESVKCSDTNEGMSMVKSDKLILEPAEPSTTNAMTRLEQYSVQDDTDHDKMDIGKSGTLLTMEAKEKAAEEMAHEAEMFAWYIEGWESEWGKTCGSFTDQTVLSSTCFVHYTPGRMPQIRRGSTPDTLQVFSIKLAEITGGLRWPLSVYGVVAARDTVDHNRNLIFSCDRSHAQELKQDDPFLHLIGPSRAIVFEDMLDFEIQLKVKGTTQSEDEALIRHVCSYAGGGYGPGVTIENCFCSLELCLQRVTRSVQATIVSVQVVKGSWPFEYGGRVACYSLSGEFVPTDRGVVRAIDPSSSQIVLHDSKDGAELKGFHGYVHLSRRVVSVGIRGMLDVEIQAYSKSGDTATRGHVSFLPKLCNISHEKCDLDGAEVVVTVAWSLVPTDKRDIMAEGWSGAKVI</sequence>
<accession>A0A3B6NWJ6</accession>
<dbReference type="OMA" id="ASHESIW"/>
<feature type="region of interest" description="Disordered" evidence="1">
    <location>
        <begin position="1"/>
        <end position="53"/>
    </location>
</feature>
<dbReference type="Gramene" id="TraesJUL6A03G03422170.1">
    <property type="protein sequence ID" value="TraesJUL6A03G03422170.1"/>
    <property type="gene ID" value="TraesJUL6A03G03422170"/>
</dbReference>
<evidence type="ECO:0000259" key="2">
    <source>
        <dbReference type="Pfam" id="PF20241"/>
    </source>
</evidence>
<evidence type="ECO:0000313" key="4">
    <source>
        <dbReference type="Proteomes" id="UP000019116"/>
    </source>
</evidence>
<dbReference type="EnsemblPlants" id="TraesCS6A02G355700.1">
    <property type="protein sequence ID" value="TraesCS6A02G355700.1"/>
    <property type="gene ID" value="TraesCS6A02G355700"/>
</dbReference>
<dbReference type="InterPro" id="IPR046533">
    <property type="entry name" value="DUF6598"/>
</dbReference>
<dbReference type="Gramene" id="TraesLDM6A03G03398690.1">
    <property type="protein sequence ID" value="TraesLDM6A03G03398690.1"/>
    <property type="gene ID" value="TraesLDM6A03G03398690"/>
</dbReference>
<evidence type="ECO:0000313" key="3">
    <source>
        <dbReference type="EnsemblPlants" id="TraesCS6A02G355700.1"/>
    </source>
</evidence>
<feature type="domain" description="DUF6598" evidence="2">
    <location>
        <begin position="174"/>
        <end position="426"/>
    </location>
</feature>
<feature type="compositionally biased region" description="Basic and acidic residues" evidence="1">
    <location>
        <begin position="28"/>
        <end position="46"/>
    </location>
</feature>
<dbReference type="RefSeq" id="XP_044406845.1">
    <property type="nucleotide sequence ID" value="XM_044550910.1"/>
</dbReference>
<dbReference type="PANTHER" id="PTHR33065">
    <property type="entry name" value="OS07G0486400 PROTEIN"/>
    <property type="match status" value="1"/>
</dbReference>
<dbReference type="PANTHER" id="PTHR33065:SF118">
    <property type="entry name" value="DUF6598 DOMAIN-CONTAINING PROTEIN"/>
    <property type="match status" value="1"/>
</dbReference>
<dbReference type="KEGG" id="taes:123131176"/>
<organism evidence="3">
    <name type="scientific">Triticum aestivum</name>
    <name type="common">Wheat</name>
    <dbReference type="NCBI Taxonomy" id="4565"/>
    <lineage>
        <taxon>Eukaryota</taxon>
        <taxon>Viridiplantae</taxon>
        <taxon>Streptophyta</taxon>
        <taxon>Embryophyta</taxon>
        <taxon>Tracheophyta</taxon>
        <taxon>Spermatophyta</taxon>
        <taxon>Magnoliopsida</taxon>
        <taxon>Liliopsida</taxon>
        <taxon>Poales</taxon>
        <taxon>Poaceae</taxon>
        <taxon>BOP clade</taxon>
        <taxon>Pooideae</taxon>
        <taxon>Triticodae</taxon>
        <taxon>Triticeae</taxon>
        <taxon>Triticinae</taxon>
        <taxon>Triticum</taxon>
    </lineage>
</organism>
<keyword evidence="4" id="KW-1185">Reference proteome</keyword>
<dbReference type="Gramene" id="TraesARI6A03G03352820.1">
    <property type="protein sequence ID" value="TraesARI6A03G03352820.1"/>
    <property type="gene ID" value="TraesARI6A03G03352820"/>
</dbReference>
<dbReference type="AlphaFoldDB" id="A0A3B6NWJ6"/>
<dbReference type="Gramene" id="TraesCAD_scaffold_024215_01G000300.1">
    <property type="protein sequence ID" value="TraesCAD_scaffold_024215_01G000300.1"/>
    <property type="gene ID" value="TraesCAD_scaffold_024215_01G000300"/>
</dbReference>
<dbReference type="Gramene" id="TraesLAC6A03G03352470.1">
    <property type="protein sequence ID" value="TraesLAC6A03G03352470.1"/>
    <property type="gene ID" value="TraesLAC6A03G03352470"/>
</dbReference>
<dbReference type="Proteomes" id="UP000019116">
    <property type="component" value="Chromosome 6A"/>
</dbReference>
<proteinExistence type="predicted"/>
<dbReference type="Gramene" id="TraesWEE_scaffold_020635_01G000300.1">
    <property type="protein sequence ID" value="TraesWEE_scaffold_020635_01G000300.1"/>
    <property type="gene ID" value="TraesWEE_scaffold_020635_01G000300"/>
</dbReference>
<dbReference type="Gramene" id="TraesSTA6A03G03385770.1">
    <property type="protein sequence ID" value="TraesSTA6A03G03385770.1"/>
    <property type="gene ID" value="TraesSTA6A03G03385770"/>
</dbReference>
<dbReference type="Gramene" id="TraesCLE_scaffold_019616_01G000300.1">
    <property type="protein sequence ID" value="TraesCLE_scaffold_019616_01G000300.1"/>
    <property type="gene ID" value="TraesCLE_scaffold_019616_01G000300"/>
</dbReference>
<reference evidence="3" key="2">
    <citation type="submission" date="2018-10" db="UniProtKB">
        <authorList>
            <consortium name="EnsemblPlants"/>
        </authorList>
    </citation>
    <scope>IDENTIFICATION</scope>
</reference>
<dbReference type="Gramene" id="TraesCS6A02G355700.1">
    <property type="protein sequence ID" value="TraesCS6A02G355700.1"/>
    <property type="gene ID" value="TraesCS6A02G355700"/>
</dbReference>
<dbReference type="Gramene" id="TraesCS6A03G0913500.1">
    <property type="protein sequence ID" value="TraesCS6A03G0913500.1.CDS"/>
    <property type="gene ID" value="TraesCS6A03G0913500"/>
</dbReference>
<dbReference type="Gramene" id="TraesMAC6A03G03394500.1">
    <property type="protein sequence ID" value="TraesMAC6A03G03394500.1"/>
    <property type="gene ID" value="TraesMAC6A03G03394500"/>
</dbReference>
<evidence type="ECO:0000256" key="1">
    <source>
        <dbReference type="SAM" id="MobiDB-lite"/>
    </source>
</evidence>
<dbReference type="Gramene" id="TraesROB_scaffold_022555_01G000300.1">
    <property type="protein sequence ID" value="TraesROB_scaffold_022555_01G000300.1"/>
    <property type="gene ID" value="TraesROB_scaffold_022555_01G000300"/>
</dbReference>
<reference evidence="3" key="1">
    <citation type="submission" date="2018-08" db="EMBL/GenBank/DDBJ databases">
        <authorList>
            <person name="Rossello M."/>
        </authorList>
    </citation>
    <scope>NUCLEOTIDE SEQUENCE [LARGE SCALE GENOMIC DNA]</scope>
    <source>
        <strain evidence="3">cv. Chinese Spring</strain>
    </source>
</reference>
<gene>
    <name evidence="3" type="primary">LOC123131176</name>
</gene>